<sequence length="90" mass="10731">MKQTDLYNMASRCGFMVTAFSDHPDFFSSWSLNIGKDDKKYMIEHDNRDGWLIFYQENEKNKFKEIDKKISHAIDDNEKINQCESWLLSV</sequence>
<dbReference type="Proteomes" id="UP000198481">
    <property type="component" value="Chromosome I"/>
</dbReference>
<evidence type="ECO:0000313" key="1">
    <source>
        <dbReference type="EMBL" id="SDS00894.1"/>
    </source>
</evidence>
<reference evidence="1 2" key="1">
    <citation type="submission" date="2016-10" db="EMBL/GenBank/DDBJ databases">
        <authorList>
            <person name="de Groot N.N."/>
        </authorList>
    </citation>
    <scope>NUCLEOTIDE SEQUENCE [LARGE SCALE GENOMIC DNA]</scope>
    <source>
        <strain evidence="1 2">LMG 26867</strain>
    </source>
</reference>
<dbReference type="EMBL" id="LT629762">
    <property type="protein sequence ID" value="SDS00894.1"/>
    <property type="molecule type" value="Genomic_DNA"/>
</dbReference>
<evidence type="ECO:0000313" key="2">
    <source>
        <dbReference type="Proteomes" id="UP000198481"/>
    </source>
</evidence>
<dbReference type="AlphaFoldDB" id="A0A1H1NPG4"/>
<dbReference type="RefSeq" id="WP_092270344.1">
    <property type="nucleotide sequence ID" value="NZ_LT629762.1"/>
</dbReference>
<name>A0A1H1NPG4_9PSED</name>
<accession>A0A1H1NPG4</accession>
<gene>
    <name evidence="1" type="ORF">SAMN05216222_0489</name>
</gene>
<proteinExistence type="predicted"/>
<protein>
    <submittedName>
        <fullName evidence="1">Uncharacterized protein</fullName>
    </submittedName>
</protein>
<organism evidence="1 2">
    <name type="scientific">Pseudomonas prosekii</name>
    <dbReference type="NCBI Taxonomy" id="1148509"/>
    <lineage>
        <taxon>Bacteria</taxon>
        <taxon>Pseudomonadati</taxon>
        <taxon>Pseudomonadota</taxon>
        <taxon>Gammaproteobacteria</taxon>
        <taxon>Pseudomonadales</taxon>
        <taxon>Pseudomonadaceae</taxon>
        <taxon>Pseudomonas</taxon>
    </lineage>
</organism>